<gene>
    <name evidence="4" type="primary">fusA_4</name>
    <name evidence="4" type="ORF">NCTC11694_06759</name>
</gene>
<dbReference type="SUPFAM" id="SSF52540">
    <property type="entry name" value="P-loop containing nucleoside triphosphate hydrolases"/>
    <property type="match status" value="1"/>
</dbReference>
<protein>
    <submittedName>
        <fullName evidence="4">Translation elongation factor G</fullName>
    </submittedName>
</protein>
<evidence type="ECO:0000313" key="4">
    <source>
        <dbReference type="EMBL" id="STT07159.1"/>
    </source>
</evidence>
<dbReference type="GO" id="GO:0032790">
    <property type="term" value="P:ribosome disassembly"/>
    <property type="evidence" value="ECO:0007669"/>
    <property type="project" value="TreeGrafter"/>
</dbReference>
<comment type="caution">
    <text evidence="4">The sequence shown here is derived from an EMBL/GenBank/DDBJ whole genome shotgun (WGS) entry which is preliminary data.</text>
</comment>
<keyword evidence="4" id="KW-0251">Elongation factor</keyword>
<evidence type="ECO:0000256" key="3">
    <source>
        <dbReference type="ARBA" id="ARBA00023134"/>
    </source>
</evidence>
<accession>A0A7H4MVP6</accession>
<dbReference type="InterPro" id="IPR009000">
    <property type="entry name" value="Transl_B-barrel_sf"/>
</dbReference>
<dbReference type="PANTHER" id="PTHR43261:SF1">
    <property type="entry name" value="RIBOSOME-RELEASING FACTOR 2, MITOCHONDRIAL"/>
    <property type="match status" value="1"/>
</dbReference>
<evidence type="ECO:0000313" key="5">
    <source>
        <dbReference type="Proteomes" id="UP000255050"/>
    </source>
</evidence>
<dbReference type="InterPro" id="IPR027417">
    <property type="entry name" value="P-loop_NTPase"/>
</dbReference>
<dbReference type="EMBL" id="UGJR01000006">
    <property type="protein sequence ID" value="STT07159.1"/>
    <property type="molecule type" value="Genomic_DNA"/>
</dbReference>
<organism evidence="4 5">
    <name type="scientific">Klebsiella michiganensis</name>
    <dbReference type="NCBI Taxonomy" id="1134687"/>
    <lineage>
        <taxon>Bacteria</taxon>
        <taxon>Pseudomonadati</taxon>
        <taxon>Pseudomonadota</taxon>
        <taxon>Gammaproteobacteria</taxon>
        <taxon>Enterobacterales</taxon>
        <taxon>Enterobacteriaceae</taxon>
        <taxon>Klebsiella/Raoultella group</taxon>
        <taxon>Klebsiella</taxon>
    </lineage>
</organism>
<keyword evidence="3" id="KW-0342">GTP-binding</keyword>
<dbReference type="PANTHER" id="PTHR43261">
    <property type="entry name" value="TRANSLATION ELONGATION FACTOR G-RELATED"/>
    <property type="match status" value="1"/>
</dbReference>
<keyword evidence="1" id="KW-0547">Nucleotide-binding</keyword>
<reference evidence="4 5" key="1">
    <citation type="submission" date="2018-06" db="EMBL/GenBank/DDBJ databases">
        <authorList>
            <consortium name="Pathogen Informatics"/>
            <person name="Doyle S."/>
        </authorList>
    </citation>
    <scope>NUCLEOTIDE SEQUENCE [LARGE SCALE GENOMIC DNA]</scope>
    <source>
        <strain evidence="4 5">NCTC11694</strain>
    </source>
</reference>
<keyword evidence="2" id="KW-0648">Protein biosynthesis</keyword>
<dbReference type="AlphaFoldDB" id="A0A7H4MVP6"/>
<dbReference type="Gene3D" id="3.40.50.300">
    <property type="entry name" value="P-loop containing nucleotide triphosphate hydrolases"/>
    <property type="match status" value="1"/>
</dbReference>
<proteinExistence type="predicted"/>
<dbReference type="Proteomes" id="UP000255050">
    <property type="component" value="Unassembled WGS sequence"/>
</dbReference>
<dbReference type="GO" id="GO:0005525">
    <property type="term" value="F:GTP binding"/>
    <property type="evidence" value="ECO:0007669"/>
    <property type="project" value="UniProtKB-KW"/>
</dbReference>
<evidence type="ECO:0000256" key="2">
    <source>
        <dbReference type="ARBA" id="ARBA00022917"/>
    </source>
</evidence>
<dbReference type="SUPFAM" id="SSF50447">
    <property type="entry name" value="Translation proteins"/>
    <property type="match status" value="1"/>
</dbReference>
<dbReference type="Gene3D" id="2.40.30.10">
    <property type="entry name" value="Translation factors"/>
    <property type="match status" value="1"/>
</dbReference>
<name>A0A7H4MVP6_9ENTR</name>
<dbReference type="GO" id="GO:0003746">
    <property type="term" value="F:translation elongation factor activity"/>
    <property type="evidence" value="ECO:0007669"/>
    <property type="project" value="UniProtKB-KW"/>
</dbReference>
<evidence type="ECO:0000256" key="1">
    <source>
        <dbReference type="ARBA" id="ARBA00022741"/>
    </source>
</evidence>
<sequence>MRAILWDDATQGMTFSYAPVPDDLVETARLWREKMVSAAAEASDELMDKYLETGELDEAEIVAGLRQRTVKGEIQAVLCGSAFKNKGVQRMLDAVVELMPSPLDIPAIQGVDEKGRPAERHPGDDEPFSALAFKLMTDPYVGQLTFIRVYSGTLKKGDAV</sequence>